<sequence>MLVYSNICVRLCVCVCSGKSSSRAWGEAVLAGRKTRPSTDPIEADVELLAGVYPVSNDTFGIRGVVGGPSARHVTYWELLPAPSCGPVTPMRQLTGAHLLQCM</sequence>
<dbReference type="Proteomes" id="UP000030765">
    <property type="component" value="Unassembled WGS sequence"/>
</dbReference>
<organism evidence="1">
    <name type="scientific">Anopheles sinensis</name>
    <name type="common">Mosquito</name>
    <dbReference type="NCBI Taxonomy" id="74873"/>
    <lineage>
        <taxon>Eukaryota</taxon>
        <taxon>Metazoa</taxon>
        <taxon>Ecdysozoa</taxon>
        <taxon>Arthropoda</taxon>
        <taxon>Hexapoda</taxon>
        <taxon>Insecta</taxon>
        <taxon>Pterygota</taxon>
        <taxon>Neoptera</taxon>
        <taxon>Endopterygota</taxon>
        <taxon>Diptera</taxon>
        <taxon>Nematocera</taxon>
        <taxon>Culicoidea</taxon>
        <taxon>Culicidae</taxon>
        <taxon>Anophelinae</taxon>
        <taxon>Anopheles</taxon>
    </lineage>
</organism>
<proteinExistence type="predicted"/>
<evidence type="ECO:0000313" key="2">
    <source>
        <dbReference type="EnsemblMetazoa" id="ASIC006336-PA"/>
    </source>
</evidence>
<keyword evidence="3" id="KW-1185">Reference proteome</keyword>
<dbReference type="EnsemblMetazoa" id="ASIC006336-RA">
    <property type="protein sequence ID" value="ASIC006336-PA"/>
    <property type="gene ID" value="ASIC006336"/>
</dbReference>
<dbReference type="VEuPathDB" id="VectorBase:ASIC006336"/>
<reference evidence="1 3" key="1">
    <citation type="journal article" date="2014" name="BMC Genomics">
        <title>Genome sequence of Anopheles sinensis provides insight into genetics basis of mosquito competence for malaria parasites.</title>
        <authorList>
            <person name="Zhou D."/>
            <person name="Zhang D."/>
            <person name="Ding G."/>
            <person name="Shi L."/>
            <person name="Hou Q."/>
            <person name="Ye Y."/>
            <person name="Xu Y."/>
            <person name="Zhou H."/>
            <person name="Xiong C."/>
            <person name="Li S."/>
            <person name="Yu J."/>
            <person name="Hong S."/>
            <person name="Yu X."/>
            <person name="Zou P."/>
            <person name="Chen C."/>
            <person name="Chang X."/>
            <person name="Wang W."/>
            <person name="Lv Y."/>
            <person name="Sun Y."/>
            <person name="Ma L."/>
            <person name="Shen B."/>
            <person name="Zhu C."/>
        </authorList>
    </citation>
    <scope>NUCLEOTIDE SEQUENCE [LARGE SCALE GENOMIC DNA]</scope>
</reference>
<evidence type="ECO:0000313" key="3">
    <source>
        <dbReference type="Proteomes" id="UP000030765"/>
    </source>
</evidence>
<accession>A0A084VLK4</accession>
<dbReference type="GO" id="GO:0016746">
    <property type="term" value="F:acyltransferase activity"/>
    <property type="evidence" value="ECO:0007669"/>
    <property type="project" value="UniProtKB-KW"/>
</dbReference>
<name>A0A084VLK4_ANOSI</name>
<keyword evidence="1" id="KW-0012">Acyltransferase</keyword>
<dbReference type="EMBL" id="ATLV01014517">
    <property type="status" value="NOT_ANNOTATED_CDS"/>
    <property type="molecule type" value="Genomic_DNA"/>
</dbReference>
<protein>
    <submittedName>
        <fullName evidence="1 2">Lysophospholipid acyltransferase 7-like protein</fullName>
    </submittedName>
</protein>
<evidence type="ECO:0000313" key="1">
    <source>
        <dbReference type="EMBL" id="KFB38848.1"/>
    </source>
</evidence>
<keyword evidence="1" id="KW-0808">Transferase</keyword>
<reference evidence="2" key="2">
    <citation type="submission" date="2020-05" db="UniProtKB">
        <authorList>
            <consortium name="EnsemblMetazoa"/>
        </authorList>
    </citation>
    <scope>IDENTIFICATION</scope>
</reference>
<dbReference type="EMBL" id="KE524974">
    <property type="protein sequence ID" value="KFB38848.1"/>
    <property type="molecule type" value="Genomic_DNA"/>
</dbReference>
<gene>
    <name evidence="1" type="ORF">ZHAS_00006336</name>
</gene>
<dbReference type="AlphaFoldDB" id="A0A084VLK4"/>